<dbReference type="SUPFAM" id="SSF47384">
    <property type="entry name" value="Homodimeric domain of signal transducing histidine kinase"/>
    <property type="match status" value="1"/>
</dbReference>
<dbReference type="SUPFAM" id="SSF55874">
    <property type="entry name" value="ATPase domain of HSP90 chaperone/DNA topoisomerase II/histidine kinase"/>
    <property type="match status" value="1"/>
</dbReference>
<evidence type="ECO:0000256" key="2">
    <source>
        <dbReference type="ARBA" id="ARBA00004370"/>
    </source>
</evidence>
<keyword evidence="8" id="KW-1133">Transmembrane helix</keyword>
<evidence type="ECO:0000313" key="10">
    <source>
        <dbReference type="EMBL" id="RKI86989.1"/>
    </source>
</evidence>
<dbReference type="PROSITE" id="PS50109">
    <property type="entry name" value="HIS_KIN"/>
    <property type="match status" value="1"/>
</dbReference>
<keyword evidence="11" id="KW-1185">Reference proteome</keyword>
<evidence type="ECO:0000256" key="4">
    <source>
        <dbReference type="ARBA" id="ARBA00022553"/>
    </source>
</evidence>
<dbReference type="EMBL" id="RAYQ01000050">
    <property type="protein sequence ID" value="RKI86989.1"/>
    <property type="molecule type" value="Genomic_DNA"/>
</dbReference>
<dbReference type="InterPro" id="IPR003661">
    <property type="entry name" value="HisK_dim/P_dom"/>
</dbReference>
<feature type="domain" description="Histidine kinase" evidence="9">
    <location>
        <begin position="187"/>
        <end position="394"/>
    </location>
</feature>
<keyword evidence="8" id="KW-0812">Transmembrane</keyword>
<feature type="transmembrane region" description="Helical" evidence="8">
    <location>
        <begin position="7"/>
        <end position="29"/>
    </location>
</feature>
<dbReference type="InterPro" id="IPR005467">
    <property type="entry name" value="His_kinase_dom"/>
</dbReference>
<dbReference type="GO" id="GO:0016036">
    <property type="term" value="P:cellular response to phosphate starvation"/>
    <property type="evidence" value="ECO:0007669"/>
    <property type="project" value="TreeGrafter"/>
</dbReference>
<evidence type="ECO:0000256" key="6">
    <source>
        <dbReference type="ARBA" id="ARBA00022777"/>
    </source>
</evidence>
<keyword evidence="4" id="KW-0597">Phosphoprotein</keyword>
<dbReference type="InterPro" id="IPR036097">
    <property type="entry name" value="HisK_dim/P_sf"/>
</dbReference>
<sequence>MSGKKGLVVLIGFVFSVSLIAVSATSLFLADYYSHAHIQALGGICQKIIEKQPEAEQAVLEAIKEYKYGSSVLPEENIILIYGYRPSDLWNPSGMHRTFFFVVGFLAGVLLFFITCLFWRQKEIVRIKMLTGYLEKVNMGYCGTLLQTGEDDFSKLQDEIYKTVTELHQTRDAAVQAKNNFADNLYNIAHQIKTPVTSISLSVQMMQDNPSPIHLEQIRRQISHMIHLEDALLLLSRIDAGTLSLKREDVDVFTILMLAADNLQEMLLRADVFVDIPESGEMLIRADMEWTMEAIMNILKDCMEHTPSGGTVHCSYEQNPLYTQIRIWDTGAGFAKEDIPHLFERFYRGRKMKGDGIGIGLALSKAIIEEQNGTITARNLINAGACFEIRFYSH</sequence>
<dbReference type="Pfam" id="PF02518">
    <property type="entry name" value="HATPase_c"/>
    <property type="match status" value="1"/>
</dbReference>
<comment type="catalytic activity">
    <reaction evidence="1">
        <text>ATP + protein L-histidine = ADP + protein N-phospho-L-histidine.</text>
        <dbReference type="EC" id="2.7.13.3"/>
    </reaction>
</comment>
<dbReference type="PRINTS" id="PR00344">
    <property type="entry name" value="BCTRLSENSOR"/>
</dbReference>
<dbReference type="RefSeq" id="WP_120472378.1">
    <property type="nucleotide sequence ID" value="NZ_CATAJS010000155.1"/>
</dbReference>
<evidence type="ECO:0000256" key="7">
    <source>
        <dbReference type="ARBA" id="ARBA00023012"/>
    </source>
</evidence>
<proteinExistence type="predicted"/>
<dbReference type="PANTHER" id="PTHR45453">
    <property type="entry name" value="PHOSPHATE REGULON SENSOR PROTEIN PHOR"/>
    <property type="match status" value="1"/>
</dbReference>
<evidence type="ECO:0000256" key="3">
    <source>
        <dbReference type="ARBA" id="ARBA00012438"/>
    </source>
</evidence>
<comment type="caution">
    <text evidence="10">The sequence shown here is derived from an EMBL/GenBank/DDBJ whole genome shotgun (WGS) entry which is preliminary data.</text>
</comment>
<dbReference type="Pfam" id="PF00512">
    <property type="entry name" value="HisKA"/>
    <property type="match status" value="1"/>
</dbReference>
<evidence type="ECO:0000256" key="8">
    <source>
        <dbReference type="SAM" id="Phobius"/>
    </source>
</evidence>
<organism evidence="10 11">
    <name type="scientific">Parablautia intestinalis</name>
    <dbReference type="NCBI Taxonomy" id="2320100"/>
    <lineage>
        <taxon>Bacteria</taxon>
        <taxon>Bacillati</taxon>
        <taxon>Bacillota</taxon>
        <taxon>Clostridia</taxon>
        <taxon>Lachnospirales</taxon>
        <taxon>Lachnospiraceae</taxon>
        <taxon>Parablautia</taxon>
    </lineage>
</organism>
<keyword evidence="5" id="KW-0808">Transferase</keyword>
<dbReference type="SMART" id="SM00387">
    <property type="entry name" value="HATPase_c"/>
    <property type="match status" value="1"/>
</dbReference>
<evidence type="ECO:0000256" key="1">
    <source>
        <dbReference type="ARBA" id="ARBA00000085"/>
    </source>
</evidence>
<dbReference type="GO" id="GO:0004721">
    <property type="term" value="F:phosphoprotein phosphatase activity"/>
    <property type="evidence" value="ECO:0007669"/>
    <property type="project" value="TreeGrafter"/>
</dbReference>
<dbReference type="CDD" id="cd00075">
    <property type="entry name" value="HATPase"/>
    <property type="match status" value="1"/>
</dbReference>
<evidence type="ECO:0000256" key="5">
    <source>
        <dbReference type="ARBA" id="ARBA00022679"/>
    </source>
</evidence>
<protein>
    <recommendedName>
        <fullName evidence="3">histidine kinase</fullName>
        <ecNumber evidence="3">2.7.13.3</ecNumber>
    </recommendedName>
</protein>
<dbReference type="AlphaFoldDB" id="A0A3A9A674"/>
<keyword evidence="7" id="KW-0902">Two-component regulatory system</keyword>
<accession>A0A3A9A674</accession>
<evidence type="ECO:0000259" key="9">
    <source>
        <dbReference type="PROSITE" id="PS50109"/>
    </source>
</evidence>
<evidence type="ECO:0000313" key="11">
    <source>
        <dbReference type="Proteomes" id="UP000280696"/>
    </source>
</evidence>
<dbReference type="OrthoDB" id="9806130at2"/>
<dbReference type="InterPro" id="IPR004358">
    <property type="entry name" value="Sig_transdc_His_kin-like_C"/>
</dbReference>
<dbReference type="PANTHER" id="PTHR45453:SF1">
    <property type="entry name" value="PHOSPHATE REGULON SENSOR PROTEIN PHOR"/>
    <property type="match status" value="1"/>
</dbReference>
<reference evidence="10 11" key="1">
    <citation type="submission" date="2018-09" db="EMBL/GenBank/DDBJ databases">
        <title>Murine metabolic-syndrome-specific gut microbial biobank.</title>
        <authorList>
            <person name="Liu C."/>
        </authorList>
    </citation>
    <scope>NUCLEOTIDE SEQUENCE [LARGE SCALE GENOMIC DNA]</scope>
    <source>
        <strain evidence="10 11">0.1xD8-82</strain>
    </source>
</reference>
<comment type="subcellular location">
    <subcellularLocation>
        <location evidence="2">Membrane</location>
    </subcellularLocation>
</comment>
<dbReference type="Gene3D" id="1.10.287.130">
    <property type="match status" value="1"/>
</dbReference>
<dbReference type="InterPro" id="IPR036890">
    <property type="entry name" value="HATPase_C_sf"/>
</dbReference>
<keyword evidence="6 10" id="KW-0418">Kinase</keyword>
<dbReference type="InterPro" id="IPR050351">
    <property type="entry name" value="BphY/WalK/GraS-like"/>
</dbReference>
<dbReference type="CDD" id="cd00082">
    <property type="entry name" value="HisKA"/>
    <property type="match status" value="1"/>
</dbReference>
<keyword evidence="8" id="KW-0472">Membrane</keyword>
<dbReference type="GO" id="GO:0005886">
    <property type="term" value="C:plasma membrane"/>
    <property type="evidence" value="ECO:0007669"/>
    <property type="project" value="TreeGrafter"/>
</dbReference>
<dbReference type="EC" id="2.7.13.3" evidence="3"/>
<dbReference type="SMART" id="SM00388">
    <property type="entry name" value="HisKA"/>
    <property type="match status" value="1"/>
</dbReference>
<gene>
    <name evidence="10" type="ORF">D7V94_21855</name>
</gene>
<feature type="transmembrane region" description="Helical" evidence="8">
    <location>
        <begin position="99"/>
        <end position="119"/>
    </location>
</feature>
<dbReference type="GO" id="GO:0000155">
    <property type="term" value="F:phosphorelay sensor kinase activity"/>
    <property type="evidence" value="ECO:0007669"/>
    <property type="project" value="InterPro"/>
</dbReference>
<dbReference type="InterPro" id="IPR003594">
    <property type="entry name" value="HATPase_dom"/>
</dbReference>
<name>A0A3A9A674_9FIRM</name>
<dbReference type="Gene3D" id="3.30.565.10">
    <property type="entry name" value="Histidine kinase-like ATPase, C-terminal domain"/>
    <property type="match status" value="1"/>
</dbReference>
<dbReference type="Proteomes" id="UP000280696">
    <property type="component" value="Unassembled WGS sequence"/>
</dbReference>